<dbReference type="PANTHER" id="PTHR36983">
    <property type="entry name" value="DNAJ HOMOLOG SUBFAMILY C MEMBER 13"/>
    <property type="match status" value="1"/>
</dbReference>
<keyword evidence="1" id="KW-1185">Reference proteome</keyword>
<dbReference type="OrthoDB" id="69656at2759"/>
<dbReference type="GO" id="GO:0010008">
    <property type="term" value="C:endosome membrane"/>
    <property type="evidence" value="ECO:0007669"/>
    <property type="project" value="TreeGrafter"/>
</dbReference>
<dbReference type="GeneID" id="104955328"/>
<dbReference type="RefSeq" id="XP_010780940.1">
    <property type="nucleotide sequence ID" value="XM_010782638.1"/>
</dbReference>
<evidence type="ECO:0000313" key="2">
    <source>
        <dbReference type="RefSeq" id="XP_010780940.1"/>
    </source>
</evidence>
<dbReference type="AlphaFoldDB" id="A0A6I9P0J0"/>
<proteinExistence type="predicted"/>
<dbReference type="InterPro" id="IPR044978">
    <property type="entry name" value="GRV2/DNAJC13"/>
</dbReference>
<protein>
    <submittedName>
        <fullName evidence="2">DnaJ homolog subfamily C member 13-like isoform X2</fullName>
    </submittedName>
</protein>
<reference evidence="2" key="1">
    <citation type="submission" date="2025-08" db="UniProtKB">
        <authorList>
            <consortium name="RefSeq"/>
        </authorList>
    </citation>
    <scope>IDENTIFICATION</scope>
    <source>
        <tissue evidence="2">Muscle</tissue>
    </source>
</reference>
<sequence>MAALETIGPLMAGMKARADMAGLACEALNRMFQKEQTELVAQALRVELVPYLLRLLEGIGLETLDNPSATKAQIVKALKSMTRSLQYGEQVNEILAKSSVWSAFKDQKHDLFISESQTAGYLTGVSTPSLLAASSPLRGGL</sequence>
<name>A0A6I9P0J0_9TELE</name>
<dbReference type="PANTHER" id="PTHR36983:SF2">
    <property type="entry name" value="DNAJ HOMOLOG SUBFAMILY C MEMBER 13"/>
    <property type="match status" value="1"/>
</dbReference>
<gene>
    <name evidence="2" type="primary">LOC104955328</name>
</gene>
<dbReference type="GO" id="GO:0007032">
    <property type="term" value="P:endosome organization"/>
    <property type="evidence" value="ECO:0007669"/>
    <property type="project" value="InterPro"/>
</dbReference>
<dbReference type="GO" id="GO:2000641">
    <property type="term" value="P:regulation of early endosome to late endosome transport"/>
    <property type="evidence" value="ECO:0007669"/>
    <property type="project" value="InterPro"/>
</dbReference>
<dbReference type="Proteomes" id="UP000504611">
    <property type="component" value="Unplaced"/>
</dbReference>
<accession>A0A6I9P0J0</accession>
<organism evidence="1 2">
    <name type="scientific">Notothenia coriiceps</name>
    <name type="common">black rockcod</name>
    <dbReference type="NCBI Taxonomy" id="8208"/>
    <lineage>
        <taxon>Eukaryota</taxon>
        <taxon>Metazoa</taxon>
        <taxon>Chordata</taxon>
        <taxon>Craniata</taxon>
        <taxon>Vertebrata</taxon>
        <taxon>Euteleostomi</taxon>
        <taxon>Actinopterygii</taxon>
        <taxon>Neopterygii</taxon>
        <taxon>Teleostei</taxon>
        <taxon>Neoteleostei</taxon>
        <taxon>Acanthomorphata</taxon>
        <taxon>Eupercaria</taxon>
        <taxon>Perciformes</taxon>
        <taxon>Notothenioidei</taxon>
        <taxon>Nototheniidae</taxon>
        <taxon>Notothenia</taxon>
    </lineage>
</organism>
<evidence type="ECO:0000313" key="1">
    <source>
        <dbReference type="Proteomes" id="UP000504611"/>
    </source>
</evidence>
<dbReference type="GO" id="GO:0006898">
    <property type="term" value="P:receptor-mediated endocytosis"/>
    <property type="evidence" value="ECO:0007669"/>
    <property type="project" value="TreeGrafter"/>
</dbReference>